<accession>A0A850P3S4</accession>
<organism evidence="1 2">
    <name type="scientific">Ameyamaea chiangmaiensis</name>
    <dbReference type="NCBI Taxonomy" id="442969"/>
    <lineage>
        <taxon>Bacteria</taxon>
        <taxon>Pseudomonadati</taxon>
        <taxon>Pseudomonadota</taxon>
        <taxon>Alphaproteobacteria</taxon>
        <taxon>Acetobacterales</taxon>
        <taxon>Acetobacteraceae</taxon>
        <taxon>Ameyamaea</taxon>
    </lineage>
</organism>
<dbReference type="Proteomes" id="UP000585665">
    <property type="component" value="Unassembled WGS sequence"/>
</dbReference>
<reference evidence="1 2" key="1">
    <citation type="submission" date="2020-06" db="EMBL/GenBank/DDBJ databases">
        <title>Description of novel acetic acid bacteria.</title>
        <authorList>
            <person name="Sombolestani A."/>
        </authorList>
    </citation>
    <scope>NUCLEOTIDE SEQUENCE [LARGE SCALE GENOMIC DNA]</scope>
    <source>
        <strain evidence="1 2">LMG 27010</strain>
    </source>
</reference>
<sequence>MGLPATLHTKGGHALSLRRLDPADMLDLIEAGGSAMNGAAADAWLGYAEMICSVTAIDQIPVHMPSSKEEIKELARRLGHDGVDALLAAFEETATPRLELLDVSKN</sequence>
<dbReference type="EMBL" id="JABXXR010000006">
    <property type="protein sequence ID" value="NVN39307.1"/>
    <property type="molecule type" value="Genomic_DNA"/>
</dbReference>
<evidence type="ECO:0000313" key="1">
    <source>
        <dbReference type="EMBL" id="NVN39307.1"/>
    </source>
</evidence>
<keyword evidence="2" id="KW-1185">Reference proteome</keyword>
<name>A0A850P3S4_9PROT</name>
<evidence type="ECO:0000313" key="2">
    <source>
        <dbReference type="Proteomes" id="UP000585665"/>
    </source>
</evidence>
<gene>
    <name evidence="1" type="ORF">HUK82_01830</name>
</gene>
<comment type="caution">
    <text evidence="1">The sequence shown here is derived from an EMBL/GenBank/DDBJ whole genome shotgun (WGS) entry which is preliminary data.</text>
</comment>
<proteinExistence type="predicted"/>
<protein>
    <submittedName>
        <fullName evidence="1">Uncharacterized protein</fullName>
    </submittedName>
</protein>
<dbReference type="AlphaFoldDB" id="A0A850P3S4"/>